<dbReference type="Gene3D" id="2.50.20.10">
    <property type="entry name" value="Lipoprotein localisation LolA/LolB/LppX"/>
    <property type="match status" value="1"/>
</dbReference>
<dbReference type="EMBL" id="JPOS01000082">
    <property type="protein sequence ID" value="KGE86039.1"/>
    <property type="molecule type" value="Genomic_DNA"/>
</dbReference>
<dbReference type="Pfam" id="PF00675">
    <property type="entry name" value="Peptidase_M16"/>
    <property type="match status" value="1"/>
</dbReference>
<dbReference type="PANTHER" id="PTHR11851:SF224">
    <property type="entry name" value="PROCESSING PROTEASE"/>
    <property type="match status" value="1"/>
</dbReference>
<dbReference type="STRING" id="1524460.IX84_23135"/>
<feature type="domain" description="Peptidase M16 N-terminal" evidence="2">
    <location>
        <begin position="55"/>
        <end position="158"/>
    </location>
</feature>
<protein>
    <recommendedName>
        <fullName evidence="6">Peptidase M16</fullName>
    </recommendedName>
</protein>
<dbReference type="SUPFAM" id="SSF63411">
    <property type="entry name" value="LuxS/MPP-like metallohydrolase"/>
    <property type="match status" value="2"/>
</dbReference>
<evidence type="ECO:0000313" key="5">
    <source>
        <dbReference type="Proteomes" id="UP000029736"/>
    </source>
</evidence>
<name>A0A098S104_9BACT</name>
<feature type="chain" id="PRO_5001939720" description="Peptidase M16" evidence="1">
    <location>
        <begin position="22"/>
        <end position="696"/>
    </location>
</feature>
<dbReference type="GO" id="GO:0046872">
    <property type="term" value="F:metal ion binding"/>
    <property type="evidence" value="ECO:0007669"/>
    <property type="project" value="InterPro"/>
</dbReference>
<sequence length="696" mass="76451">MNFKSLLYLVIALLGTTAIQAQDEDFRKKAPEGGPPPRIEFGEYQQFKLDNGLEVIVVENHKLPKVTFQLLVDVPPTAEGDKVGMASMAGEMLSRGTANRTKNEIDETVDFMGASLSTSSGGAYATALSKHKETLIELMADAVLNPSFPEAEFEKLLQQRLSALALQTSDPSYISSTVSDVLTFGEDHPYGEIETRETLENIKLEDLKEYYNENFKPNISYLAFIGDINADEARALAETYFGKWEKGNVARAFYPRPKAPDATQVALINKDGATQSILNITYPVNLKPGTDDAIVANVLNTILGGGLLSSRLNQNIREDKGYSYGVRSTLQYDKIIGYFAAGGNVRNEVTDSAVVEMLGELEKLRTEAVPEQELNSVKSFIFGSFARSTERPETVARFALNIARYKLPKDYYATYLERVQAVTQADLTAAAQKYLLPGQAYVVVVGNAGEVAEPLERVAPVIMYDNQGRPLDKAGLSVPEGLKAMDVIAQYIEALGGREKLESVEDMSMTMGATIQGMALTMKMKQKATGKMAMTVEMNGSVVNETRYDGERAMVSAMGQKQILEGEDADAFKSQAMIHPELAYDKKGYELKLTGAEKVDGEPAYKIEIISPDGSKSTEYFSIESGLKLKTVTTQDGPQGSVTITNRFSDYREVEGMMVPFQTESEGMAPVPLTMKVEEVNINTGLEDDFFKVDKE</sequence>
<dbReference type="InterPro" id="IPR011765">
    <property type="entry name" value="Pept_M16_N"/>
</dbReference>
<proteinExistence type="predicted"/>
<evidence type="ECO:0000259" key="3">
    <source>
        <dbReference type="Pfam" id="PF05193"/>
    </source>
</evidence>
<keyword evidence="1" id="KW-0732">Signal</keyword>
<dbReference type="InterPro" id="IPR050361">
    <property type="entry name" value="MPP/UQCRC_Complex"/>
</dbReference>
<keyword evidence="5" id="KW-1185">Reference proteome</keyword>
<evidence type="ECO:0000256" key="1">
    <source>
        <dbReference type="SAM" id="SignalP"/>
    </source>
</evidence>
<dbReference type="InterPro" id="IPR011249">
    <property type="entry name" value="Metalloenz_LuxS/M16"/>
</dbReference>
<dbReference type="AlphaFoldDB" id="A0A098S104"/>
<dbReference type="RefSeq" id="WP_052516305.1">
    <property type="nucleotide sequence ID" value="NZ_JBKAGJ010000002.1"/>
</dbReference>
<dbReference type="InterPro" id="IPR007863">
    <property type="entry name" value="Peptidase_M16_C"/>
</dbReference>
<reference evidence="4 5" key="1">
    <citation type="journal article" date="2014" name="Int. J. Syst. Evol. Microbiol.">
        <title>Phaeodactylibacter xiamenensis gen. nov., sp. nov., a member of the family Saprospiraceae isolated from the marine alga Phaeodactylum tricornutum.</title>
        <authorList>
            <person name="Chen Z.Jr."/>
            <person name="Lei X."/>
            <person name="Lai Q."/>
            <person name="Li Y."/>
            <person name="Zhang B."/>
            <person name="Zhang J."/>
            <person name="Zhang H."/>
            <person name="Yang L."/>
            <person name="Zheng W."/>
            <person name="Tian Y."/>
            <person name="Yu Z."/>
            <person name="Xu H.Jr."/>
            <person name="Zheng T."/>
        </authorList>
    </citation>
    <scope>NUCLEOTIDE SEQUENCE [LARGE SCALE GENOMIC DNA]</scope>
    <source>
        <strain evidence="4 5">KD52</strain>
    </source>
</reference>
<feature type="domain" description="Peptidase M16 C-terminal" evidence="3">
    <location>
        <begin position="201"/>
        <end position="378"/>
    </location>
</feature>
<dbReference type="Proteomes" id="UP000029736">
    <property type="component" value="Unassembled WGS sequence"/>
</dbReference>
<dbReference type="Pfam" id="PF05193">
    <property type="entry name" value="Peptidase_M16_C"/>
    <property type="match status" value="1"/>
</dbReference>
<evidence type="ECO:0000259" key="2">
    <source>
        <dbReference type="Pfam" id="PF00675"/>
    </source>
</evidence>
<gene>
    <name evidence="4" type="ORF">IX84_23135</name>
</gene>
<feature type="signal peptide" evidence="1">
    <location>
        <begin position="1"/>
        <end position="21"/>
    </location>
</feature>
<evidence type="ECO:0000313" key="4">
    <source>
        <dbReference type="EMBL" id="KGE86039.1"/>
    </source>
</evidence>
<dbReference type="OrthoDB" id="9811314at2"/>
<dbReference type="Gene3D" id="3.30.830.10">
    <property type="entry name" value="Metalloenzyme, LuxS/M16 peptidase-like"/>
    <property type="match status" value="2"/>
</dbReference>
<accession>A0A098S104</accession>
<comment type="caution">
    <text evidence="4">The sequence shown here is derived from an EMBL/GenBank/DDBJ whole genome shotgun (WGS) entry which is preliminary data.</text>
</comment>
<dbReference type="PANTHER" id="PTHR11851">
    <property type="entry name" value="METALLOPROTEASE"/>
    <property type="match status" value="1"/>
</dbReference>
<organism evidence="4 5">
    <name type="scientific">Phaeodactylibacter xiamenensis</name>
    <dbReference type="NCBI Taxonomy" id="1524460"/>
    <lineage>
        <taxon>Bacteria</taxon>
        <taxon>Pseudomonadati</taxon>
        <taxon>Bacteroidota</taxon>
        <taxon>Saprospiria</taxon>
        <taxon>Saprospirales</taxon>
        <taxon>Haliscomenobacteraceae</taxon>
        <taxon>Phaeodactylibacter</taxon>
    </lineage>
</organism>
<evidence type="ECO:0008006" key="6">
    <source>
        <dbReference type="Google" id="ProtNLM"/>
    </source>
</evidence>